<reference evidence="2" key="2">
    <citation type="journal article" date="2015" name="Data Brief">
        <title>Shoot transcriptome of the giant reed, Arundo donax.</title>
        <authorList>
            <person name="Barrero R.A."/>
            <person name="Guerrero F.D."/>
            <person name="Moolhuijzen P."/>
            <person name="Goolsby J.A."/>
            <person name="Tidwell J."/>
            <person name="Bellgard S.E."/>
            <person name="Bellgard M.I."/>
        </authorList>
    </citation>
    <scope>NUCLEOTIDE SEQUENCE</scope>
    <source>
        <tissue evidence="2">Shoot tissue taken approximately 20 cm above the soil surface</tissue>
    </source>
</reference>
<dbReference type="AlphaFoldDB" id="A0A0A9F703"/>
<name>A0A0A9F703_ARUDO</name>
<dbReference type="EMBL" id="GBRH01189076">
    <property type="protein sequence ID" value="JAE08820.1"/>
    <property type="molecule type" value="Transcribed_RNA"/>
</dbReference>
<reference evidence="2" key="1">
    <citation type="submission" date="2014-09" db="EMBL/GenBank/DDBJ databases">
        <authorList>
            <person name="Magalhaes I.L.F."/>
            <person name="Oliveira U."/>
            <person name="Santos F.R."/>
            <person name="Vidigal T.H.D.A."/>
            <person name="Brescovit A.D."/>
            <person name="Santos A.J."/>
        </authorList>
    </citation>
    <scope>NUCLEOTIDE SEQUENCE</scope>
    <source>
        <tissue evidence="2">Shoot tissue taken approximately 20 cm above the soil surface</tissue>
    </source>
</reference>
<protein>
    <submittedName>
        <fullName evidence="2">Uncharacterized protein</fullName>
    </submittedName>
</protein>
<proteinExistence type="predicted"/>
<feature type="region of interest" description="Disordered" evidence="1">
    <location>
        <begin position="37"/>
        <end position="56"/>
    </location>
</feature>
<evidence type="ECO:0000313" key="2">
    <source>
        <dbReference type="EMBL" id="JAE08820.1"/>
    </source>
</evidence>
<organism evidence="2">
    <name type="scientific">Arundo donax</name>
    <name type="common">Giant reed</name>
    <name type="synonym">Donax arundinaceus</name>
    <dbReference type="NCBI Taxonomy" id="35708"/>
    <lineage>
        <taxon>Eukaryota</taxon>
        <taxon>Viridiplantae</taxon>
        <taxon>Streptophyta</taxon>
        <taxon>Embryophyta</taxon>
        <taxon>Tracheophyta</taxon>
        <taxon>Spermatophyta</taxon>
        <taxon>Magnoliopsida</taxon>
        <taxon>Liliopsida</taxon>
        <taxon>Poales</taxon>
        <taxon>Poaceae</taxon>
        <taxon>PACMAD clade</taxon>
        <taxon>Arundinoideae</taxon>
        <taxon>Arundineae</taxon>
        <taxon>Arundo</taxon>
    </lineage>
</organism>
<evidence type="ECO:0000256" key="1">
    <source>
        <dbReference type="SAM" id="MobiDB-lite"/>
    </source>
</evidence>
<accession>A0A0A9F703</accession>
<sequence length="56" mass="5901">MHCHRQLALRPGKIHSPFPCSSCSTANLVVVPGANQEGKEGASSCLLKPLPPPPLQ</sequence>